<dbReference type="Proteomes" id="UP001139369">
    <property type="component" value="Unassembled WGS sequence"/>
</dbReference>
<evidence type="ECO:0000313" key="1">
    <source>
        <dbReference type="EMBL" id="MCI2228674.1"/>
    </source>
</evidence>
<gene>
    <name evidence="1" type="ORF">MC378_05805</name>
</gene>
<accession>A0A9X2AM98</accession>
<name>A0A9X2AM98_9FLAO</name>
<sequence>MKVYQGEYLSIAFEEENNRFINFWNSTPKDLASFKNELLNYLESLKKFNPTQIIWLQQNFTHQIDNSTKLWVEENILKPRFKAGYVKVDKDGFHPIAFVVGKDVLSHMEVMGVFDEPNPSVFKPKHFATEQDARNWLDHKLELAPQKNLKTEILYKGLDANGKAII</sequence>
<dbReference type="EMBL" id="JAKQYM010000003">
    <property type="protein sequence ID" value="MCI2228674.1"/>
    <property type="molecule type" value="Genomic_DNA"/>
</dbReference>
<dbReference type="RefSeq" id="WP_242177801.1">
    <property type="nucleotide sequence ID" value="NZ_JAKQYM010000003.1"/>
</dbReference>
<comment type="caution">
    <text evidence="1">The sequence shown here is derived from an EMBL/GenBank/DDBJ whole genome shotgun (WGS) entry which is preliminary data.</text>
</comment>
<evidence type="ECO:0008006" key="3">
    <source>
        <dbReference type="Google" id="ProtNLM"/>
    </source>
</evidence>
<dbReference type="AlphaFoldDB" id="A0A9X2AM98"/>
<keyword evidence="2" id="KW-1185">Reference proteome</keyword>
<organism evidence="1 2">
    <name type="scientific">Polaribacter marinus</name>
    <dbReference type="NCBI Taxonomy" id="2916838"/>
    <lineage>
        <taxon>Bacteria</taxon>
        <taxon>Pseudomonadati</taxon>
        <taxon>Bacteroidota</taxon>
        <taxon>Flavobacteriia</taxon>
        <taxon>Flavobacteriales</taxon>
        <taxon>Flavobacteriaceae</taxon>
    </lineage>
</organism>
<proteinExistence type="predicted"/>
<evidence type="ECO:0000313" key="2">
    <source>
        <dbReference type="Proteomes" id="UP001139369"/>
    </source>
</evidence>
<protein>
    <recommendedName>
        <fullName evidence="3">STAS/SEC14 domain-containing protein</fullName>
    </recommendedName>
</protein>
<reference evidence="1" key="1">
    <citation type="submission" date="2022-02" db="EMBL/GenBank/DDBJ databases">
        <title>Polaribacter sp. MSW13, isolated from seawater.</title>
        <authorList>
            <person name="Kristyanto S."/>
            <person name="Jung J."/>
            <person name="Jeon C.O."/>
        </authorList>
    </citation>
    <scope>NUCLEOTIDE SEQUENCE</scope>
    <source>
        <strain evidence="1">MSW13</strain>
    </source>
</reference>